<accession>A0AAV0V1L1</accession>
<sequence>MDQRNVPYGMPIGRRACIISPQPLAATRCTNNTQGYKQNLGELMCQHGVDDLDDLISTLGDFVGLQQQQHLGQMPNHVYDQQHLMPHHPQASNLLSGRTQGIPITSQTPPMQQNGMSGSMHLNQMSPNGVGAGGRMSVGIHQQPNMGTPVVSSNLGGLGISIPAPVSAVP</sequence>
<proteinExistence type="predicted"/>
<dbReference type="Proteomes" id="UP001162029">
    <property type="component" value="Unassembled WGS sequence"/>
</dbReference>
<evidence type="ECO:0000313" key="2">
    <source>
        <dbReference type="Proteomes" id="UP001162029"/>
    </source>
</evidence>
<protein>
    <submittedName>
        <fullName evidence="1">Uncharacterized protein</fullName>
    </submittedName>
</protein>
<reference evidence="1" key="1">
    <citation type="submission" date="2022-12" db="EMBL/GenBank/DDBJ databases">
        <authorList>
            <person name="Webb A."/>
        </authorList>
    </citation>
    <scope>NUCLEOTIDE SEQUENCE</scope>
    <source>
        <strain evidence="1">Pd1</strain>
    </source>
</reference>
<keyword evidence="2" id="KW-1185">Reference proteome</keyword>
<evidence type="ECO:0000313" key="1">
    <source>
        <dbReference type="EMBL" id="CAI5743069.1"/>
    </source>
</evidence>
<gene>
    <name evidence="1" type="ORF">PDE001_LOCUS8541</name>
</gene>
<name>A0AAV0V1L1_9STRA</name>
<dbReference type="EMBL" id="CANTFM010001819">
    <property type="protein sequence ID" value="CAI5743069.1"/>
    <property type="molecule type" value="Genomic_DNA"/>
</dbReference>
<organism evidence="1 2">
    <name type="scientific">Peronospora destructor</name>
    <dbReference type="NCBI Taxonomy" id="86335"/>
    <lineage>
        <taxon>Eukaryota</taxon>
        <taxon>Sar</taxon>
        <taxon>Stramenopiles</taxon>
        <taxon>Oomycota</taxon>
        <taxon>Peronosporomycetes</taxon>
        <taxon>Peronosporales</taxon>
        <taxon>Peronosporaceae</taxon>
        <taxon>Peronospora</taxon>
    </lineage>
</organism>
<dbReference type="AlphaFoldDB" id="A0AAV0V1L1"/>
<comment type="caution">
    <text evidence="1">The sequence shown here is derived from an EMBL/GenBank/DDBJ whole genome shotgun (WGS) entry which is preliminary data.</text>
</comment>